<evidence type="ECO:0000313" key="2">
    <source>
        <dbReference type="EMBL" id="KAL2045598.1"/>
    </source>
</evidence>
<feature type="compositionally biased region" description="Acidic residues" evidence="1">
    <location>
        <begin position="14"/>
        <end position="39"/>
    </location>
</feature>
<keyword evidence="3" id="KW-1185">Reference proteome</keyword>
<dbReference type="EMBL" id="JBEFKJ010000006">
    <property type="protein sequence ID" value="KAL2045598.1"/>
    <property type="molecule type" value="Genomic_DNA"/>
</dbReference>
<feature type="compositionally biased region" description="Basic and acidic residues" evidence="1">
    <location>
        <begin position="69"/>
        <end position="85"/>
    </location>
</feature>
<feature type="region of interest" description="Disordered" evidence="1">
    <location>
        <begin position="63"/>
        <end position="85"/>
    </location>
</feature>
<feature type="region of interest" description="Disordered" evidence="1">
    <location>
        <begin position="1"/>
        <end position="50"/>
    </location>
</feature>
<reference evidence="2 3" key="1">
    <citation type="submission" date="2024-09" db="EMBL/GenBank/DDBJ databases">
        <title>Rethinking Asexuality: The Enigmatic Case of Functional Sexual Genes in Lepraria (Stereocaulaceae).</title>
        <authorList>
            <person name="Doellman M."/>
            <person name="Sun Y."/>
            <person name="Barcenas-Pena A."/>
            <person name="Lumbsch H.T."/>
            <person name="Grewe F."/>
        </authorList>
    </citation>
    <scope>NUCLEOTIDE SEQUENCE [LARGE SCALE GENOMIC DNA]</scope>
    <source>
        <strain evidence="2 3">Mercado 3170</strain>
    </source>
</reference>
<sequence>MDSDDEFISGISSQDEDFGGVEESDDGSLGDEFDEDDPDVGFSRDKDMKPGKKAYEVDFNVFSPQDIQSHQDKQIDEVSRFLDKP</sequence>
<protein>
    <submittedName>
        <fullName evidence="2">Uncharacterized protein</fullName>
    </submittedName>
</protein>
<name>A0ABR4AIJ0_9LECA</name>
<evidence type="ECO:0000313" key="3">
    <source>
        <dbReference type="Proteomes" id="UP001590950"/>
    </source>
</evidence>
<gene>
    <name evidence="2" type="ORF">N7G274_002026</name>
</gene>
<organism evidence="2 3">
    <name type="scientific">Stereocaulon virgatum</name>
    <dbReference type="NCBI Taxonomy" id="373712"/>
    <lineage>
        <taxon>Eukaryota</taxon>
        <taxon>Fungi</taxon>
        <taxon>Dikarya</taxon>
        <taxon>Ascomycota</taxon>
        <taxon>Pezizomycotina</taxon>
        <taxon>Lecanoromycetes</taxon>
        <taxon>OSLEUM clade</taxon>
        <taxon>Lecanoromycetidae</taxon>
        <taxon>Lecanorales</taxon>
        <taxon>Lecanorineae</taxon>
        <taxon>Stereocaulaceae</taxon>
        <taxon>Stereocaulon</taxon>
    </lineage>
</organism>
<evidence type="ECO:0000256" key="1">
    <source>
        <dbReference type="SAM" id="MobiDB-lite"/>
    </source>
</evidence>
<dbReference type="Proteomes" id="UP001590950">
    <property type="component" value="Unassembled WGS sequence"/>
</dbReference>
<comment type="caution">
    <text evidence="2">The sequence shown here is derived from an EMBL/GenBank/DDBJ whole genome shotgun (WGS) entry which is preliminary data.</text>
</comment>
<accession>A0ABR4AIJ0</accession>
<proteinExistence type="predicted"/>